<dbReference type="RefSeq" id="WP_211972054.1">
    <property type="nucleotide sequence ID" value="NZ_CBFHAM010000101.1"/>
</dbReference>
<organism evidence="2 3">
    <name type="scientific">Chitinophaga hostae</name>
    <dbReference type="NCBI Taxonomy" id="2831022"/>
    <lineage>
        <taxon>Bacteria</taxon>
        <taxon>Pseudomonadati</taxon>
        <taxon>Bacteroidota</taxon>
        <taxon>Chitinophagia</taxon>
        <taxon>Chitinophagales</taxon>
        <taxon>Chitinophagaceae</taxon>
        <taxon>Chitinophaga</taxon>
    </lineage>
</organism>
<proteinExistence type="predicted"/>
<dbReference type="EMBL" id="JAGTXB010000002">
    <property type="protein sequence ID" value="MBS0026963.1"/>
    <property type="molecule type" value="Genomic_DNA"/>
</dbReference>
<feature type="signal peptide" evidence="1">
    <location>
        <begin position="1"/>
        <end position="26"/>
    </location>
</feature>
<evidence type="ECO:0000313" key="3">
    <source>
        <dbReference type="Proteomes" id="UP000676386"/>
    </source>
</evidence>
<gene>
    <name evidence="2" type="ORF">KE626_06560</name>
</gene>
<dbReference type="Proteomes" id="UP000676386">
    <property type="component" value="Unassembled WGS sequence"/>
</dbReference>
<sequence>MRTFNFSYRIIIIAVSVLFLVNSAYAQTPLTSPAHIGLVYPLSSNGKNAAAYTNHFSLHIIAGLSKAETGAAIAGISNIVKESSTGVLIAGISNHVGYTVHSGQIAGFMNQVKHDANGVQIAGFLNMAESMKGVQAAGFANLVSKDADGTQVAGFINKARNITQPQVAGFTNITHKGNVQVAGFFNKADEVHTQVAGFINIAKKVKGVQVAGFINIADSSECPIGLINIVKGGERQVSVSIDETTTLIGAFKSGGRTLYGILGAGYNLKNTATPMYALRIGIGAHLPLLSHFRLNVEGTNTFMTTFKGDGEYNRQTLGIYPAYRFGSRVEVFAGPTFNYLSTKHGLGEDLVSHYIWSEHVSNNRFRGGYIGAAGGVQVRL</sequence>
<keyword evidence="1" id="KW-0732">Signal</keyword>
<reference evidence="2 3" key="1">
    <citation type="submission" date="2021-04" db="EMBL/GenBank/DDBJ databases">
        <title>Chitinophaga sp. nov., isolated from the rhizosphere soil.</title>
        <authorList>
            <person name="He S."/>
        </authorList>
    </citation>
    <scope>NUCLEOTIDE SEQUENCE [LARGE SCALE GENOMIC DNA]</scope>
    <source>
        <strain evidence="2 3">2R12</strain>
    </source>
</reference>
<name>A0ABS5IVH9_9BACT</name>
<feature type="chain" id="PRO_5045285016" evidence="1">
    <location>
        <begin position="27"/>
        <end position="380"/>
    </location>
</feature>
<protein>
    <submittedName>
        <fullName evidence="2">Uncharacterized protein</fullName>
    </submittedName>
</protein>
<keyword evidence="3" id="KW-1185">Reference proteome</keyword>
<accession>A0ABS5IVH9</accession>
<comment type="caution">
    <text evidence="2">The sequence shown here is derived from an EMBL/GenBank/DDBJ whole genome shotgun (WGS) entry which is preliminary data.</text>
</comment>
<evidence type="ECO:0000256" key="1">
    <source>
        <dbReference type="SAM" id="SignalP"/>
    </source>
</evidence>
<evidence type="ECO:0000313" key="2">
    <source>
        <dbReference type="EMBL" id="MBS0026963.1"/>
    </source>
</evidence>